<proteinExistence type="predicted"/>
<protein>
    <recommendedName>
        <fullName evidence="3">Lipoprotein</fullName>
    </recommendedName>
</protein>
<dbReference type="EMBL" id="JBFAKC010000001">
    <property type="protein sequence ID" value="MEV0706418.1"/>
    <property type="molecule type" value="Genomic_DNA"/>
</dbReference>
<evidence type="ECO:0008006" key="3">
    <source>
        <dbReference type="Google" id="ProtNLM"/>
    </source>
</evidence>
<organism evidence="1 2">
    <name type="scientific">Nocardia aurea</name>
    <dbReference type="NCBI Taxonomy" id="2144174"/>
    <lineage>
        <taxon>Bacteria</taxon>
        <taxon>Bacillati</taxon>
        <taxon>Actinomycetota</taxon>
        <taxon>Actinomycetes</taxon>
        <taxon>Mycobacteriales</taxon>
        <taxon>Nocardiaceae</taxon>
        <taxon>Nocardia</taxon>
    </lineage>
</organism>
<dbReference type="Proteomes" id="UP001551695">
    <property type="component" value="Unassembled WGS sequence"/>
</dbReference>
<gene>
    <name evidence="1" type="ORF">AB0I48_02530</name>
</gene>
<keyword evidence="2" id="KW-1185">Reference proteome</keyword>
<evidence type="ECO:0000313" key="2">
    <source>
        <dbReference type="Proteomes" id="UP001551695"/>
    </source>
</evidence>
<dbReference type="RefSeq" id="WP_109526372.1">
    <property type="nucleotide sequence ID" value="NZ_JBEXKW010000017.1"/>
</dbReference>
<accession>A0ABV3FLX3</accession>
<comment type="caution">
    <text evidence="1">The sequence shown here is derived from an EMBL/GenBank/DDBJ whole genome shotgun (WGS) entry which is preliminary data.</text>
</comment>
<reference evidence="1 2" key="1">
    <citation type="submission" date="2024-06" db="EMBL/GenBank/DDBJ databases">
        <title>The Natural Products Discovery Center: Release of the First 8490 Sequenced Strains for Exploring Actinobacteria Biosynthetic Diversity.</title>
        <authorList>
            <person name="Kalkreuter E."/>
            <person name="Kautsar S.A."/>
            <person name="Yang D."/>
            <person name="Bader C.D."/>
            <person name="Teijaro C.N."/>
            <person name="Fluegel L."/>
            <person name="Davis C.M."/>
            <person name="Simpson J.R."/>
            <person name="Lauterbach L."/>
            <person name="Steele A.D."/>
            <person name="Gui C."/>
            <person name="Meng S."/>
            <person name="Li G."/>
            <person name="Viehrig K."/>
            <person name="Ye F."/>
            <person name="Su P."/>
            <person name="Kiefer A.F."/>
            <person name="Nichols A."/>
            <person name="Cepeda A.J."/>
            <person name="Yan W."/>
            <person name="Fan B."/>
            <person name="Jiang Y."/>
            <person name="Adhikari A."/>
            <person name="Zheng C.-J."/>
            <person name="Schuster L."/>
            <person name="Cowan T.M."/>
            <person name="Smanski M.J."/>
            <person name="Chevrette M.G."/>
            <person name="De Carvalho L.P.S."/>
            <person name="Shen B."/>
        </authorList>
    </citation>
    <scope>NUCLEOTIDE SEQUENCE [LARGE SCALE GENOMIC DNA]</scope>
    <source>
        <strain evidence="1 2">NPDC050403</strain>
    </source>
</reference>
<dbReference type="PROSITE" id="PS51257">
    <property type="entry name" value="PROKAR_LIPOPROTEIN"/>
    <property type="match status" value="1"/>
</dbReference>
<sequence length="153" mass="15424">MRSSGVLSAVIAAVTLTAGLTGCDDAEGEVLGATPTASAAATTAAVIVPTTTSPTRAVHVAQPVLEPIEISCGTAEFGQSITAITIRGDTACEAALAVAEIYAARSRTSGENVVITVAVGTGVWNCRISPAVPNPFQECVNQDNPAEKIRSVS</sequence>
<evidence type="ECO:0000313" key="1">
    <source>
        <dbReference type="EMBL" id="MEV0706418.1"/>
    </source>
</evidence>
<name>A0ABV3FLX3_9NOCA</name>